<reference evidence="8" key="1">
    <citation type="journal article" date="2019" name="Int. J. Syst. Evol. Microbiol.">
        <title>The Global Catalogue of Microorganisms (GCM) 10K type strain sequencing project: providing services to taxonomists for standard genome sequencing and annotation.</title>
        <authorList>
            <consortium name="The Broad Institute Genomics Platform"/>
            <consortium name="The Broad Institute Genome Sequencing Center for Infectious Disease"/>
            <person name="Wu L."/>
            <person name="Ma J."/>
        </authorList>
    </citation>
    <scope>NUCLEOTIDE SEQUENCE [LARGE SCALE GENOMIC DNA]</scope>
    <source>
        <strain evidence="8">JCM 32226</strain>
    </source>
</reference>
<evidence type="ECO:0000256" key="5">
    <source>
        <dbReference type="ARBA" id="ARBA00022691"/>
    </source>
</evidence>
<evidence type="ECO:0000256" key="2">
    <source>
        <dbReference type="ARBA" id="ARBA00022552"/>
    </source>
</evidence>
<dbReference type="NCBIfam" id="NF008725">
    <property type="entry name" value="PRK11727.1"/>
    <property type="match status" value="1"/>
</dbReference>
<protein>
    <recommendedName>
        <fullName evidence="6">Ribosomal RNA large subunit methyltransferase F</fullName>
        <ecNumber evidence="6">2.1.1.181</ecNumber>
    </recommendedName>
    <alternativeName>
        <fullName evidence="6">23S rRNA mA1618 methyltransferase</fullName>
    </alternativeName>
    <alternativeName>
        <fullName evidence="6">rRNA adenine N-6-methyltransferase</fullName>
    </alternativeName>
</protein>
<keyword evidence="2 6" id="KW-0698">rRNA processing</keyword>
<dbReference type="InterPro" id="IPR029063">
    <property type="entry name" value="SAM-dependent_MTases_sf"/>
</dbReference>
<keyword evidence="8" id="KW-1185">Reference proteome</keyword>
<gene>
    <name evidence="6 7" type="primary">rlmF</name>
    <name evidence="7" type="ORF">GCM10023095_22070</name>
</gene>
<dbReference type="SUPFAM" id="SSF53335">
    <property type="entry name" value="S-adenosyl-L-methionine-dependent methyltransferases"/>
    <property type="match status" value="1"/>
</dbReference>
<dbReference type="Proteomes" id="UP001501321">
    <property type="component" value="Unassembled WGS sequence"/>
</dbReference>
<dbReference type="PANTHER" id="PTHR13393:SF0">
    <property type="entry name" value="RNA N6-ADENOSINE-METHYLTRANSFERASE METTL16"/>
    <property type="match status" value="1"/>
</dbReference>
<evidence type="ECO:0000256" key="4">
    <source>
        <dbReference type="ARBA" id="ARBA00022679"/>
    </source>
</evidence>
<keyword evidence="1 6" id="KW-0963">Cytoplasm</keyword>
<evidence type="ECO:0000313" key="8">
    <source>
        <dbReference type="Proteomes" id="UP001501321"/>
    </source>
</evidence>
<evidence type="ECO:0000256" key="1">
    <source>
        <dbReference type="ARBA" id="ARBA00022490"/>
    </source>
</evidence>
<evidence type="ECO:0000313" key="7">
    <source>
        <dbReference type="EMBL" id="GAA4500367.1"/>
    </source>
</evidence>
<dbReference type="EMBL" id="BAABFC010000013">
    <property type="protein sequence ID" value="GAA4500367.1"/>
    <property type="molecule type" value="Genomic_DNA"/>
</dbReference>
<name>A0ABP8QCP0_9GAMM</name>
<comment type="function">
    <text evidence="6">Specifically methylates the adenine in position 1618 of 23S rRNA.</text>
</comment>
<keyword evidence="5 6" id="KW-0949">S-adenosyl-L-methionine</keyword>
<sequence>MAPTPSGLHPRNLHQGRYDFSRLLAASPELAAFVQPSPRGDLTLNFADPAAVKALNQALLLAYYGLQHWDIPEGYLCPPIPGRADYLHHLADLLQTAKGIPCGPTIRVLDVGVGANAIYPIIGRHCYGWSFVGADIDAGALAAVARLRQANPTLATGLECRHQPDPQQLFANIIQPGELFDLTLCNPPFHASAEASAEGTRRKLRNLGLAKGEKQPAPALNFGGQHNELWCPGGELGFVLRMVAQSRDFAGQCHWFSCLLSKQENVAPVRQALQQAGAQAIREVAMAQGNKRSRFVAWSFLPAKMQTEWRRFRWAPVSQAVHSGQ</sequence>
<comment type="caution">
    <text evidence="7">The sequence shown here is derived from an EMBL/GenBank/DDBJ whole genome shotgun (WGS) entry which is preliminary data.</text>
</comment>
<dbReference type="PANTHER" id="PTHR13393">
    <property type="entry name" value="SAM-DEPENDENT METHYLTRANSFERASE"/>
    <property type="match status" value="1"/>
</dbReference>
<keyword evidence="4 6" id="KW-0808">Transferase</keyword>
<evidence type="ECO:0000256" key="6">
    <source>
        <dbReference type="HAMAP-Rule" id="MF_01848"/>
    </source>
</evidence>
<proteinExistence type="inferred from homology"/>
<keyword evidence="3 6" id="KW-0489">Methyltransferase</keyword>
<dbReference type="EC" id="2.1.1.181" evidence="6"/>
<dbReference type="PIRSF" id="PIRSF029038">
    <property type="entry name" value="Mtase_YbiN_prd"/>
    <property type="match status" value="1"/>
</dbReference>
<organism evidence="7 8">
    <name type="scientific">Pseudaeromonas paramecii</name>
    <dbReference type="NCBI Taxonomy" id="2138166"/>
    <lineage>
        <taxon>Bacteria</taxon>
        <taxon>Pseudomonadati</taxon>
        <taxon>Pseudomonadota</taxon>
        <taxon>Gammaproteobacteria</taxon>
        <taxon>Aeromonadales</taxon>
        <taxon>Aeromonadaceae</taxon>
        <taxon>Pseudaeromonas</taxon>
    </lineage>
</organism>
<dbReference type="CDD" id="cd02440">
    <property type="entry name" value="AdoMet_MTases"/>
    <property type="match status" value="1"/>
</dbReference>
<dbReference type="InterPro" id="IPR016909">
    <property type="entry name" value="rRNA_lsu_MeTfrase_F"/>
</dbReference>
<comment type="catalytic activity">
    <reaction evidence="6">
        <text>adenosine(1618) in 23S rRNA + S-adenosyl-L-methionine = N(6)-methyladenosine(1618) in 23S rRNA + S-adenosyl-L-homocysteine + H(+)</text>
        <dbReference type="Rhea" id="RHEA:16497"/>
        <dbReference type="Rhea" id="RHEA-COMP:10229"/>
        <dbReference type="Rhea" id="RHEA-COMP:10231"/>
        <dbReference type="ChEBI" id="CHEBI:15378"/>
        <dbReference type="ChEBI" id="CHEBI:57856"/>
        <dbReference type="ChEBI" id="CHEBI:59789"/>
        <dbReference type="ChEBI" id="CHEBI:74411"/>
        <dbReference type="ChEBI" id="CHEBI:74449"/>
        <dbReference type="EC" id="2.1.1.181"/>
    </reaction>
</comment>
<evidence type="ECO:0000256" key="3">
    <source>
        <dbReference type="ARBA" id="ARBA00022603"/>
    </source>
</evidence>
<dbReference type="Gene3D" id="3.40.50.150">
    <property type="entry name" value="Vaccinia Virus protein VP39"/>
    <property type="match status" value="1"/>
</dbReference>
<dbReference type="HAMAP" id="MF_01848">
    <property type="entry name" value="23SrRNA_methyltr_F"/>
    <property type="match status" value="1"/>
</dbReference>
<dbReference type="Pfam" id="PF05971">
    <property type="entry name" value="Methyltransf_10"/>
    <property type="match status" value="1"/>
</dbReference>
<dbReference type="InterPro" id="IPR010286">
    <property type="entry name" value="METTL16/RlmF"/>
</dbReference>
<comment type="subcellular location">
    <subcellularLocation>
        <location evidence="6">Cytoplasm</location>
    </subcellularLocation>
</comment>
<comment type="similarity">
    <text evidence="6">Belongs to the methyltransferase superfamily. METTL16/RlmF family.</text>
</comment>
<accession>A0ABP8QCP0</accession>